<sequence length="147" mass="15941">MAKPITMSSNQAQNTLTPDMRNDIYSALLSGTGIRNIEATLDHEMQASGFKSNLKAYIIQLFRSGECTTFDQAMARVNEKIRHDTQQAKANGSSTSATTNGVNGTNGHSKDKESDDYNLKLPDEVVTAGARTLGVELEKVCDIAVDK</sequence>
<feature type="compositionally biased region" description="Polar residues" evidence="1">
    <location>
        <begin position="87"/>
        <end position="107"/>
    </location>
</feature>
<protein>
    <submittedName>
        <fullName evidence="2">Uncharacterized protein</fullName>
    </submittedName>
</protein>
<dbReference type="EMBL" id="KZ805357">
    <property type="protein sequence ID" value="PVI01426.1"/>
    <property type="molecule type" value="Genomic_DNA"/>
</dbReference>
<feature type="region of interest" description="Disordered" evidence="1">
    <location>
        <begin position="85"/>
        <end position="118"/>
    </location>
</feature>
<keyword evidence="3" id="KW-1185">Reference proteome</keyword>
<reference evidence="2 3" key="1">
    <citation type="journal article" date="2018" name="Sci. Rep.">
        <title>Comparative genomics provides insights into the lifestyle and reveals functional heterogeneity of dark septate endophytic fungi.</title>
        <authorList>
            <person name="Knapp D.G."/>
            <person name="Nemeth J.B."/>
            <person name="Barry K."/>
            <person name="Hainaut M."/>
            <person name="Henrissat B."/>
            <person name="Johnson J."/>
            <person name="Kuo A."/>
            <person name="Lim J.H.P."/>
            <person name="Lipzen A."/>
            <person name="Nolan M."/>
            <person name="Ohm R.A."/>
            <person name="Tamas L."/>
            <person name="Grigoriev I.V."/>
            <person name="Spatafora J.W."/>
            <person name="Nagy L.G."/>
            <person name="Kovacs G.M."/>
        </authorList>
    </citation>
    <scope>NUCLEOTIDE SEQUENCE [LARGE SCALE GENOMIC DNA]</scope>
    <source>
        <strain evidence="2 3">DSE2036</strain>
    </source>
</reference>
<evidence type="ECO:0000313" key="2">
    <source>
        <dbReference type="EMBL" id="PVI01426.1"/>
    </source>
</evidence>
<name>A0A2V1DTR7_9PLEO</name>
<evidence type="ECO:0000256" key="1">
    <source>
        <dbReference type="SAM" id="MobiDB-lite"/>
    </source>
</evidence>
<organism evidence="2 3">
    <name type="scientific">Periconia macrospinosa</name>
    <dbReference type="NCBI Taxonomy" id="97972"/>
    <lineage>
        <taxon>Eukaryota</taxon>
        <taxon>Fungi</taxon>
        <taxon>Dikarya</taxon>
        <taxon>Ascomycota</taxon>
        <taxon>Pezizomycotina</taxon>
        <taxon>Dothideomycetes</taxon>
        <taxon>Pleosporomycetidae</taxon>
        <taxon>Pleosporales</taxon>
        <taxon>Massarineae</taxon>
        <taxon>Periconiaceae</taxon>
        <taxon>Periconia</taxon>
    </lineage>
</organism>
<accession>A0A2V1DTR7</accession>
<dbReference type="OrthoDB" id="5355007at2759"/>
<dbReference type="Proteomes" id="UP000244855">
    <property type="component" value="Unassembled WGS sequence"/>
</dbReference>
<proteinExistence type="predicted"/>
<gene>
    <name evidence="2" type="ORF">DM02DRAFT_344823</name>
</gene>
<dbReference type="STRING" id="97972.A0A2V1DTR7"/>
<dbReference type="AlphaFoldDB" id="A0A2V1DTR7"/>
<feature type="compositionally biased region" description="Basic and acidic residues" evidence="1">
    <location>
        <begin position="108"/>
        <end position="118"/>
    </location>
</feature>
<evidence type="ECO:0000313" key="3">
    <source>
        <dbReference type="Proteomes" id="UP000244855"/>
    </source>
</evidence>